<gene>
    <name evidence="1" type="ORF">X975_20536</name>
</gene>
<dbReference type="Proteomes" id="UP000054359">
    <property type="component" value="Unassembled WGS sequence"/>
</dbReference>
<dbReference type="EMBL" id="KK121984">
    <property type="protein sequence ID" value="KFM81648.1"/>
    <property type="molecule type" value="Genomic_DNA"/>
</dbReference>
<accession>A0A087UWA9</accession>
<sequence length="37" mass="4289">MVFLTCYMNTSQFPLQSLAQCIPLFSQTTLVRFAIFK</sequence>
<reference evidence="1 2" key="1">
    <citation type="submission" date="2013-11" db="EMBL/GenBank/DDBJ databases">
        <title>Genome sequencing of Stegodyphus mimosarum.</title>
        <authorList>
            <person name="Bechsgaard J."/>
        </authorList>
    </citation>
    <scope>NUCLEOTIDE SEQUENCE [LARGE SCALE GENOMIC DNA]</scope>
</reference>
<feature type="non-terminal residue" evidence="1">
    <location>
        <position position="37"/>
    </location>
</feature>
<name>A0A087UWA9_STEMI</name>
<keyword evidence="2" id="KW-1185">Reference proteome</keyword>
<organism evidence="1 2">
    <name type="scientific">Stegodyphus mimosarum</name>
    <name type="common">African social velvet spider</name>
    <dbReference type="NCBI Taxonomy" id="407821"/>
    <lineage>
        <taxon>Eukaryota</taxon>
        <taxon>Metazoa</taxon>
        <taxon>Ecdysozoa</taxon>
        <taxon>Arthropoda</taxon>
        <taxon>Chelicerata</taxon>
        <taxon>Arachnida</taxon>
        <taxon>Araneae</taxon>
        <taxon>Araneomorphae</taxon>
        <taxon>Entelegynae</taxon>
        <taxon>Eresoidea</taxon>
        <taxon>Eresidae</taxon>
        <taxon>Stegodyphus</taxon>
    </lineage>
</organism>
<protein>
    <submittedName>
        <fullName evidence="1">Uncharacterized protein</fullName>
    </submittedName>
</protein>
<evidence type="ECO:0000313" key="1">
    <source>
        <dbReference type="EMBL" id="KFM81648.1"/>
    </source>
</evidence>
<proteinExistence type="predicted"/>
<evidence type="ECO:0000313" key="2">
    <source>
        <dbReference type="Proteomes" id="UP000054359"/>
    </source>
</evidence>
<dbReference type="AlphaFoldDB" id="A0A087UWA9"/>